<protein>
    <submittedName>
        <fullName evidence="2">Aspartate aminotransferase</fullName>
    </submittedName>
</protein>
<evidence type="ECO:0000313" key="2">
    <source>
        <dbReference type="EMBL" id="KAF4435832.1"/>
    </source>
</evidence>
<accession>A0A8H4JN84</accession>
<feature type="region of interest" description="Disordered" evidence="1">
    <location>
        <begin position="1"/>
        <end position="32"/>
    </location>
</feature>
<feature type="non-terminal residue" evidence="2">
    <location>
        <position position="32"/>
    </location>
</feature>
<gene>
    <name evidence="2" type="ORF">FALBO_17447</name>
</gene>
<proteinExistence type="predicted"/>
<dbReference type="OrthoDB" id="2108at2759"/>
<keyword evidence="2" id="KW-0808">Transferase</keyword>
<dbReference type="EMBL" id="JAADYS010004127">
    <property type="protein sequence ID" value="KAF4435832.1"/>
    <property type="molecule type" value="Genomic_DNA"/>
</dbReference>
<organism evidence="2 3">
    <name type="scientific">Fusarium albosuccineum</name>
    <dbReference type="NCBI Taxonomy" id="1237068"/>
    <lineage>
        <taxon>Eukaryota</taxon>
        <taxon>Fungi</taxon>
        <taxon>Dikarya</taxon>
        <taxon>Ascomycota</taxon>
        <taxon>Pezizomycotina</taxon>
        <taxon>Sordariomycetes</taxon>
        <taxon>Hypocreomycetidae</taxon>
        <taxon>Hypocreales</taxon>
        <taxon>Nectriaceae</taxon>
        <taxon>Fusarium</taxon>
        <taxon>Fusarium decemcellulare species complex</taxon>
    </lineage>
</organism>
<evidence type="ECO:0000256" key="1">
    <source>
        <dbReference type="SAM" id="MobiDB-lite"/>
    </source>
</evidence>
<reference evidence="2 3" key="1">
    <citation type="submission" date="2020-01" db="EMBL/GenBank/DDBJ databases">
        <title>Identification and distribution of gene clusters putatively required for synthesis of sphingolipid metabolism inhibitors in phylogenetically diverse species of the filamentous fungus Fusarium.</title>
        <authorList>
            <person name="Kim H.-S."/>
            <person name="Busman M."/>
            <person name="Brown D.W."/>
            <person name="Divon H."/>
            <person name="Uhlig S."/>
            <person name="Proctor R.H."/>
        </authorList>
    </citation>
    <scope>NUCLEOTIDE SEQUENCE [LARGE SCALE GENOMIC DNA]</scope>
    <source>
        <strain evidence="2 3">NRRL 20459</strain>
    </source>
</reference>
<name>A0A8H4JN84_9HYPO</name>
<dbReference type="GO" id="GO:0008483">
    <property type="term" value="F:transaminase activity"/>
    <property type="evidence" value="ECO:0007669"/>
    <property type="project" value="UniProtKB-KW"/>
</dbReference>
<keyword evidence="2" id="KW-0032">Aminotransferase</keyword>
<keyword evidence="3" id="KW-1185">Reference proteome</keyword>
<dbReference type="AlphaFoldDB" id="A0A8H4JN84"/>
<dbReference type="Proteomes" id="UP000554235">
    <property type="component" value="Unassembled WGS sequence"/>
</dbReference>
<sequence length="32" mass="3499">MSFGGRKFSINRHTGAPKTLARRFSMGEPSSS</sequence>
<comment type="caution">
    <text evidence="2">The sequence shown here is derived from an EMBL/GenBank/DDBJ whole genome shotgun (WGS) entry which is preliminary data.</text>
</comment>
<evidence type="ECO:0000313" key="3">
    <source>
        <dbReference type="Proteomes" id="UP000554235"/>
    </source>
</evidence>